<reference evidence="2 3" key="1">
    <citation type="submission" date="2018-08" db="EMBL/GenBank/DDBJ databases">
        <title>A genome reference for cultivated species of the human gut microbiota.</title>
        <authorList>
            <person name="Zou Y."/>
            <person name="Xue W."/>
            <person name="Luo G."/>
        </authorList>
    </citation>
    <scope>NUCLEOTIDE SEQUENCE [LARGE SCALE GENOMIC DNA]</scope>
    <source>
        <strain evidence="2 3">AM40-30BH</strain>
    </source>
</reference>
<dbReference type="RefSeq" id="WP_122201201.1">
    <property type="nucleotide sequence ID" value="NZ_CABJFV010000004.1"/>
</dbReference>
<evidence type="ECO:0000313" key="3">
    <source>
        <dbReference type="Proteomes" id="UP000284379"/>
    </source>
</evidence>
<evidence type="ECO:0000259" key="1">
    <source>
        <dbReference type="Pfam" id="PF26612"/>
    </source>
</evidence>
<gene>
    <name evidence="2" type="ORF">DW888_07380</name>
</gene>
<protein>
    <recommendedName>
        <fullName evidence="1">DUF8192 domain-containing protein</fullName>
    </recommendedName>
</protein>
<dbReference type="InterPro" id="IPR058505">
    <property type="entry name" value="DUF8192"/>
</dbReference>
<dbReference type="Pfam" id="PF26612">
    <property type="entry name" value="DUF8192"/>
    <property type="match status" value="1"/>
</dbReference>
<organism evidence="2 3">
    <name type="scientific">Bacteroides nordii</name>
    <dbReference type="NCBI Taxonomy" id="291645"/>
    <lineage>
        <taxon>Bacteria</taxon>
        <taxon>Pseudomonadati</taxon>
        <taxon>Bacteroidota</taxon>
        <taxon>Bacteroidia</taxon>
        <taxon>Bacteroidales</taxon>
        <taxon>Bacteroidaceae</taxon>
        <taxon>Bacteroides</taxon>
    </lineage>
</organism>
<feature type="domain" description="DUF8192" evidence="1">
    <location>
        <begin position="40"/>
        <end position="143"/>
    </location>
</feature>
<proteinExistence type="predicted"/>
<dbReference type="EMBL" id="QSGO01000004">
    <property type="protein sequence ID" value="RHB36447.1"/>
    <property type="molecule type" value="Genomic_DNA"/>
</dbReference>
<dbReference type="Proteomes" id="UP000284379">
    <property type="component" value="Unassembled WGS sequence"/>
</dbReference>
<sequence length="145" mass="16813">MKKLFIIVCLEILVLSCSSIHKYNSNDTMEQTDKVETDDNLLLNEIESTYLNRIFEATRKDFDFTNKKVAFLTGSLGKTMSSKEHYFDMHEKHSTNANYPCDNGTLYTFNAVQKSESDGYDAAIVYWNKFVTPIETVVERLKKKR</sequence>
<dbReference type="AlphaFoldDB" id="A0A413VS53"/>
<accession>A0A413VS53</accession>
<comment type="caution">
    <text evidence="2">The sequence shown here is derived from an EMBL/GenBank/DDBJ whole genome shotgun (WGS) entry which is preliminary data.</text>
</comment>
<name>A0A413VS53_9BACE</name>
<evidence type="ECO:0000313" key="2">
    <source>
        <dbReference type="EMBL" id="RHB36447.1"/>
    </source>
</evidence>